<evidence type="ECO:0000256" key="11">
    <source>
        <dbReference type="ARBA" id="ARBA00022694"/>
    </source>
</evidence>
<evidence type="ECO:0000256" key="15">
    <source>
        <dbReference type="HAMAP-Rule" id="MF_00605"/>
    </source>
</evidence>
<dbReference type="InterPro" id="IPR029028">
    <property type="entry name" value="Alpha/beta_knot_MTases"/>
</dbReference>
<evidence type="ECO:0000256" key="16">
    <source>
        <dbReference type="PIRSR" id="PIRSR000386-1"/>
    </source>
</evidence>
<keyword evidence="10 15" id="KW-0949">S-adenosyl-L-methionine</keyword>
<dbReference type="AlphaFoldDB" id="A0A4R9JWY2"/>
<dbReference type="Pfam" id="PF01746">
    <property type="entry name" value="tRNA_m1G_MT"/>
    <property type="match status" value="1"/>
</dbReference>
<dbReference type="GO" id="GO:0052906">
    <property type="term" value="F:tRNA (guanine(37)-N1)-methyltransferase activity"/>
    <property type="evidence" value="ECO:0007669"/>
    <property type="project" value="UniProtKB-UniRule"/>
</dbReference>
<evidence type="ECO:0000259" key="18">
    <source>
        <dbReference type="Pfam" id="PF01746"/>
    </source>
</evidence>
<dbReference type="GO" id="GO:0005829">
    <property type="term" value="C:cytosol"/>
    <property type="evidence" value="ECO:0007669"/>
    <property type="project" value="TreeGrafter"/>
</dbReference>
<dbReference type="InterPro" id="IPR002649">
    <property type="entry name" value="tRNA_m1G_MeTrfase_TrmD"/>
</dbReference>
<evidence type="ECO:0000256" key="17">
    <source>
        <dbReference type="RuleBase" id="RU003464"/>
    </source>
</evidence>
<protein>
    <recommendedName>
        <fullName evidence="6 15">tRNA (guanine-N(1)-)-methyltransferase</fullName>
        <ecNumber evidence="5 15">2.1.1.228</ecNumber>
    </recommendedName>
    <alternativeName>
        <fullName evidence="12 15">M1G-methyltransferase</fullName>
    </alternativeName>
    <alternativeName>
        <fullName evidence="13 15">tRNA [GM37] methyltransferase</fullName>
    </alternativeName>
</protein>
<comment type="subunit">
    <text evidence="4 15 17">Homodimer.</text>
</comment>
<dbReference type="NCBIfam" id="TIGR00088">
    <property type="entry name" value="trmD"/>
    <property type="match status" value="1"/>
</dbReference>
<evidence type="ECO:0000256" key="3">
    <source>
        <dbReference type="ARBA" id="ARBA00007630"/>
    </source>
</evidence>
<evidence type="ECO:0000256" key="7">
    <source>
        <dbReference type="ARBA" id="ARBA00022490"/>
    </source>
</evidence>
<comment type="function">
    <text evidence="1 15 17">Specifically methylates guanosine-37 in various tRNAs.</text>
</comment>
<evidence type="ECO:0000256" key="4">
    <source>
        <dbReference type="ARBA" id="ARBA00011738"/>
    </source>
</evidence>
<dbReference type="PIRSF" id="PIRSF000386">
    <property type="entry name" value="tRNA_mtase"/>
    <property type="match status" value="1"/>
</dbReference>
<dbReference type="InterPro" id="IPR023148">
    <property type="entry name" value="tRNA_m1G_MeTrfase_C_sf"/>
</dbReference>
<evidence type="ECO:0000256" key="1">
    <source>
        <dbReference type="ARBA" id="ARBA00002634"/>
    </source>
</evidence>
<keyword evidence="7 15" id="KW-0963">Cytoplasm</keyword>
<evidence type="ECO:0000256" key="10">
    <source>
        <dbReference type="ARBA" id="ARBA00022691"/>
    </source>
</evidence>
<dbReference type="EMBL" id="RQGD01000035">
    <property type="protein sequence ID" value="TGL57550.1"/>
    <property type="molecule type" value="Genomic_DNA"/>
</dbReference>
<dbReference type="HAMAP" id="MF_00605">
    <property type="entry name" value="TrmD"/>
    <property type="match status" value="1"/>
</dbReference>
<feature type="binding site" evidence="15 16">
    <location>
        <position position="111"/>
    </location>
    <ligand>
        <name>S-adenosyl-L-methionine</name>
        <dbReference type="ChEBI" id="CHEBI:59789"/>
    </ligand>
</feature>
<gene>
    <name evidence="15 19" type="primary">trmD</name>
    <name evidence="19" type="ORF">EHQ58_14070</name>
</gene>
<keyword evidence="9 15" id="KW-0808">Transferase</keyword>
<comment type="subcellular location">
    <subcellularLocation>
        <location evidence="2 15 17">Cytoplasm</location>
    </subcellularLocation>
</comment>
<dbReference type="PANTHER" id="PTHR46417:SF1">
    <property type="entry name" value="TRNA (GUANINE-N(1)-)-METHYLTRANSFERASE"/>
    <property type="match status" value="1"/>
</dbReference>
<keyword evidence="20" id="KW-1185">Reference proteome</keyword>
<evidence type="ECO:0000313" key="19">
    <source>
        <dbReference type="EMBL" id="TGL57550.1"/>
    </source>
</evidence>
<evidence type="ECO:0000256" key="6">
    <source>
        <dbReference type="ARBA" id="ARBA00014679"/>
    </source>
</evidence>
<comment type="catalytic activity">
    <reaction evidence="14 15 17">
        <text>guanosine(37) in tRNA + S-adenosyl-L-methionine = N(1)-methylguanosine(37) in tRNA + S-adenosyl-L-homocysteine + H(+)</text>
        <dbReference type="Rhea" id="RHEA:36899"/>
        <dbReference type="Rhea" id="RHEA-COMP:10145"/>
        <dbReference type="Rhea" id="RHEA-COMP:10147"/>
        <dbReference type="ChEBI" id="CHEBI:15378"/>
        <dbReference type="ChEBI" id="CHEBI:57856"/>
        <dbReference type="ChEBI" id="CHEBI:59789"/>
        <dbReference type="ChEBI" id="CHEBI:73542"/>
        <dbReference type="ChEBI" id="CHEBI:74269"/>
        <dbReference type="EC" id="2.1.1.228"/>
    </reaction>
</comment>
<dbReference type="SUPFAM" id="SSF75217">
    <property type="entry name" value="alpha/beta knot"/>
    <property type="match status" value="1"/>
</dbReference>
<dbReference type="PANTHER" id="PTHR46417">
    <property type="entry name" value="TRNA (GUANINE-N(1)-)-METHYLTRANSFERASE"/>
    <property type="match status" value="1"/>
</dbReference>
<accession>A0A4R9JWY2</accession>
<reference evidence="19" key="1">
    <citation type="journal article" date="2019" name="PLoS Negl. Trop. Dis.">
        <title>Revisiting the worldwide diversity of Leptospira species in the environment.</title>
        <authorList>
            <person name="Vincent A.T."/>
            <person name="Schiettekatte O."/>
            <person name="Bourhy P."/>
            <person name="Veyrier F.J."/>
            <person name="Picardeau M."/>
        </authorList>
    </citation>
    <scope>NUCLEOTIDE SEQUENCE [LARGE SCALE GENOMIC DNA]</scope>
    <source>
        <strain evidence="19">201702476</strain>
    </source>
</reference>
<evidence type="ECO:0000313" key="20">
    <source>
        <dbReference type="Proteomes" id="UP000297693"/>
    </source>
</evidence>
<dbReference type="CDD" id="cd18080">
    <property type="entry name" value="TrmD-like"/>
    <property type="match status" value="1"/>
</dbReference>
<evidence type="ECO:0000256" key="2">
    <source>
        <dbReference type="ARBA" id="ARBA00004496"/>
    </source>
</evidence>
<keyword evidence="8 15" id="KW-0489">Methyltransferase</keyword>
<dbReference type="InterPro" id="IPR016009">
    <property type="entry name" value="tRNA_MeTrfase_TRMD/TRM10"/>
</dbReference>
<evidence type="ECO:0000256" key="14">
    <source>
        <dbReference type="ARBA" id="ARBA00047783"/>
    </source>
</evidence>
<dbReference type="Proteomes" id="UP000297693">
    <property type="component" value="Unassembled WGS sequence"/>
</dbReference>
<proteinExistence type="inferred from homology"/>
<feature type="domain" description="tRNA methyltransferase TRMD/TRM10-type" evidence="18">
    <location>
        <begin position="1"/>
        <end position="214"/>
    </location>
</feature>
<dbReference type="Gene3D" id="3.40.1280.10">
    <property type="match status" value="1"/>
</dbReference>
<keyword evidence="11 15" id="KW-0819">tRNA processing</keyword>
<dbReference type="NCBIfam" id="NF000648">
    <property type="entry name" value="PRK00026.1"/>
    <property type="match status" value="1"/>
</dbReference>
<dbReference type="InterPro" id="IPR029026">
    <property type="entry name" value="tRNA_m1G_MTases_N"/>
</dbReference>
<organism evidence="19 20">
    <name type="scientific">Leptospira ognonensis</name>
    <dbReference type="NCBI Taxonomy" id="2484945"/>
    <lineage>
        <taxon>Bacteria</taxon>
        <taxon>Pseudomonadati</taxon>
        <taxon>Spirochaetota</taxon>
        <taxon>Spirochaetia</taxon>
        <taxon>Leptospirales</taxon>
        <taxon>Leptospiraceae</taxon>
        <taxon>Leptospira</taxon>
    </lineage>
</organism>
<dbReference type="GO" id="GO:0002939">
    <property type="term" value="P:tRNA N1-guanine methylation"/>
    <property type="evidence" value="ECO:0007669"/>
    <property type="project" value="TreeGrafter"/>
</dbReference>
<dbReference type="EC" id="2.1.1.228" evidence="5 15"/>
<evidence type="ECO:0000256" key="5">
    <source>
        <dbReference type="ARBA" id="ARBA00012807"/>
    </source>
</evidence>
<evidence type="ECO:0000256" key="8">
    <source>
        <dbReference type="ARBA" id="ARBA00022603"/>
    </source>
</evidence>
<comment type="caution">
    <text evidence="19">The sequence shown here is derived from an EMBL/GenBank/DDBJ whole genome shotgun (WGS) entry which is preliminary data.</text>
</comment>
<comment type="similarity">
    <text evidence="3 15 17">Belongs to the RNA methyltransferase TrmD family.</text>
</comment>
<evidence type="ECO:0000256" key="9">
    <source>
        <dbReference type="ARBA" id="ARBA00022679"/>
    </source>
</evidence>
<evidence type="ECO:0000256" key="13">
    <source>
        <dbReference type="ARBA" id="ARBA00033392"/>
    </source>
</evidence>
<name>A0A4R9JWY2_9LEPT</name>
<feature type="binding site" evidence="15 16">
    <location>
        <begin position="131"/>
        <end position="136"/>
    </location>
    <ligand>
        <name>S-adenosyl-L-methionine</name>
        <dbReference type="ChEBI" id="CHEBI:59789"/>
    </ligand>
</feature>
<dbReference type="RefSeq" id="WP_135624669.1">
    <property type="nucleotide sequence ID" value="NZ_RQGD01000035.1"/>
</dbReference>
<sequence length="217" mass="24290">MRFNFITLFPDKIESYFSTGIPGKARTNQVIEVNTIQLRDFAGNKHNKVDDTIYGGGPGMLIQVGPVYRALESLGDKKGLVILLSPSGELFDQQLAMELACASDSITFISGYYEGVDHRVTEHLIDREVAIGNYVISSGDLASLVVADSISRLVPGFLGKEASLAEESHNAEEELEYPQYTKPFEFMGWTVPEILVNGNHEEIRKWRQKNRKTRNHP</sequence>
<dbReference type="Gene3D" id="1.10.1270.20">
    <property type="entry name" value="tRNA(m1g37)methyltransferase, domain 2"/>
    <property type="match status" value="1"/>
</dbReference>
<evidence type="ECO:0000256" key="12">
    <source>
        <dbReference type="ARBA" id="ARBA00029736"/>
    </source>
</evidence>
<dbReference type="OrthoDB" id="9807416at2"/>